<comment type="subunit">
    <text evidence="6">Homohexamer.</text>
</comment>
<proteinExistence type="inferred from homology"/>
<evidence type="ECO:0000256" key="5">
    <source>
        <dbReference type="ARBA" id="ARBA00022842"/>
    </source>
</evidence>
<feature type="binding site" evidence="6">
    <location>
        <position position="56"/>
    </location>
    <ligand>
        <name>substrate</name>
    </ligand>
</feature>
<dbReference type="EMBL" id="CP025682">
    <property type="protein sequence ID" value="AUN95340.1"/>
    <property type="molecule type" value="Genomic_DNA"/>
</dbReference>
<dbReference type="GO" id="GO:0004427">
    <property type="term" value="F:inorganic diphosphate phosphatase activity"/>
    <property type="evidence" value="ECO:0007669"/>
    <property type="project" value="UniProtKB-UniRule"/>
</dbReference>
<name>A0A2I6S7U2_9RHOO</name>
<gene>
    <name evidence="6" type="primary">ppa</name>
    <name evidence="7" type="ORF">C0099_10640</name>
</gene>
<dbReference type="Gene3D" id="3.90.80.10">
    <property type="entry name" value="Inorganic pyrophosphatase"/>
    <property type="match status" value="1"/>
</dbReference>
<comment type="similarity">
    <text evidence="6">Belongs to the PPase family.</text>
</comment>
<sequence length="182" mass="20325">MNLDRVTSGNDIPNEINVIIEIPSHADPVKYEVDKETGAMFVDRFMSTAMHYPCNYGYVPHTLSNDGDPVDVLVVTPVPLISGSVIRCRPVGVLKMTDESGDDAKVLAVPIDKLCNAYRNVRDVQDVSLDLRNQIAHFFEHYKDLEEGKWVRVEGWGSADDAKAEILASEKMYAESPVKPQF</sequence>
<dbReference type="PANTHER" id="PTHR10286">
    <property type="entry name" value="INORGANIC PYROPHOSPHATASE"/>
    <property type="match status" value="1"/>
</dbReference>
<dbReference type="InterPro" id="IPR008162">
    <property type="entry name" value="Pyrophosphatase"/>
</dbReference>
<evidence type="ECO:0000256" key="2">
    <source>
        <dbReference type="ARBA" id="ARBA00022490"/>
    </source>
</evidence>
<evidence type="ECO:0000313" key="7">
    <source>
        <dbReference type="EMBL" id="AUN95340.1"/>
    </source>
</evidence>
<reference evidence="7 8" key="1">
    <citation type="submission" date="2018-01" db="EMBL/GenBank/DDBJ databases">
        <authorList>
            <person name="Fu G.-Y."/>
        </authorList>
    </citation>
    <scope>NUCLEOTIDE SEQUENCE [LARGE SCALE GENOMIC DNA]</scope>
    <source>
        <strain evidence="7 8">SY39</strain>
    </source>
</reference>
<dbReference type="FunFam" id="3.90.80.10:FF:000001">
    <property type="entry name" value="Inorganic pyrophosphatase"/>
    <property type="match status" value="1"/>
</dbReference>
<comment type="function">
    <text evidence="6">Catalyzes the hydrolysis of inorganic pyrophosphate (PPi) forming two phosphate ions.</text>
</comment>
<dbReference type="InterPro" id="IPR036649">
    <property type="entry name" value="Pyrophosphatase_sf"/>
</dbReference>
<feature type="binding site" evidence="6">
    <location>
        <position position="66"/>
    </location>
    <ligand>
        <name>Mg(2+)</name>
        <dbReference type="ChEBI" id="CHEBI:18420"/>
        <label>1</label>
    </ligand>
</feature>
<dbReference type="GO" id="GO:0000287">
    <property type="term" value="F:magnesium ion binding"/>
    <property type="evidence" value="ECO:0007669"/>
    <property type="project" value="UniProtKB-UniRule"/>
</dbReference>
<dbReference type="SUPFAM" id="SSF50324">
    <property type="entry name" value="Inorganic pyrophosphatase"/>
    <property type="match status" value="1"/>
</dbReference>
<evidence type="ECO:0000313" key="8">
    <source>
        <dbReference type="Proteomes" id="UP000242205"/>
    </source>
</evidence>
<keyword evidence="8" id="KW-1185">Reference proteome</keyword>
<evidence type="ECO:0000256" key="1">
    <source>
        <dbReference type="ARBA" id="ARBA00001946"/>
    </source>
</evidence>
<dbReference type="OrthoDB" id="5187599at2"/>
<organism evidence="7 8">
    <name type="scientific">Pseudazoarcus pumilus</name>
    <dbReference type="NCBI Taxonomy" id="2067960"/>
    <lineage>
        <taxon>Bacteria</taxon>
        <taxon>Pseudomonadati</taxon>
        <taxon>Pseudomonadota</taxon>
        <taxon>Betaproteobacteria</taxon>
        <taxon>Rhodocyclales</taxon>
        <taxon>Zoogloeaceae</taxon>
        <taxon>Pseudazoarcus</taxon>
    </lineage>
</organism>
<dbReference type="RefSeq" id="WP_102247389.1">
    <property type="nucleotide sequence ID" value="NZ_CP025682.1"/>
</dbReference>
<dbReference type="GO" id="GO:0005737">
    <property type="term" value="C:cytoplasm"/>
    <property type="evidence" value="ECO:0007669"/>
    <property type="project" value="UniProtKB-SubCell"/>
</dbReference>
<dbReference type="EC" id="3.6.1.1" evidence="6"/>
<keyword evidence="3 6" id="KW-0479">Metal-binding</keyword>
<evidence type="ECO:0000256" key="6">
    <source>
        <dbReference type="HAMAP-Rule" id="MF_00209"/>
    </source>
</evidence>
<dbReference type="NCBIfam" id="NF002317">
    <property type="entry name" value="PRK01250.1"/>
    <property type="match status" value="1"/>
</dbReference>
<feature type="binding site" evidence="6">
    <location>
        <position position="142"/>
    </location>
    <ligand>
        <name>substrate</name>
    </ligand>
</feature>
<comment type="cofactor">
    <cofactor evidence="1 6">
        <name>Mg(2+)</name>
        <dbReference type="ChEBI" id="CHEBI:18420"/>
    </cofactor>
</comment>
<dbReference type="CDD" id="cd00412">
    <property type="entry name" value="pyrophosphatase"/>
    <property type="match status" value="1"/>
</dbReference>
<feature type="binding site" evidence="6">
    <location>
        <position position="71"/>
    </location>
    <ligand>
        <name>Mg(2+)</name>
        <dbReference type="ChEBI" id="CHEBI:18420"/>
        <label>1</label>
    </ligand>
</feature>
<dbReference type="GO" id="GO:0006796">
    <property type="term" value="P:phosphate-containing compound metabolic process"/>
    <property type="evidence" value="ECO:0007669"/>
    <property type="project" value="InterPro"/>
</dbReference>
<feature type="binding site" evidence="6">
    <location>
        <position position="103"/>
    </location>
    <ligand>
        <name>Mg(2+)</name>
        <dbReference type="ChEBI" id="CHEBI:18420"/>
        <label>1</label>
    </ligand>
</feature>
<protein>
    <recommendedName>
        <fullName evidence="6">Inorganic pyrophosphatase</fullName>
        <ecNumber evidence="6">3.6.1.1</ecNumber>
    </recommendedName>
    <alternativeName>
        <fullName evidence="6">Pyrophosphate phospho-hydrolase</fullName>
        <shortName evidence="6">PPase</shortName>
    </alternativeName>
</protein>
<keyword evidence="5 6" id="KW-0460">Magnesium</keyword>
<keyword evidence="2 6" id="KW-0963">Cytoplasm</keyword>
<evidence type="ECO:0000256" key="4">
    <source>
        <dbReference type="ARBA" id="ARBA00022801"/>
    </source>
</evidence>
<dbReference type="Pfam" id="PF00719">
    <property type="entry name" value="Pyrophosphatase"/>
    <property type="match status" value="1"/>
</dbReference>
<dbReference type="AlphaFoldDB" id="A0A2I6S7U2"/>
<feature type="binding site" evidence="6">
    <location>
        <position position="71"/>
    </location>
    <ligand>
        <name>Mg(2+)</name>
        <dbReference type="ChEBI" id="CHEBI:18420"/>
        <label>2</label>
    </ligand>
</feature>
<dbReference type="KEGG" id="atw:C0099_10640"/>
<comment type="catalytic activity">
    <reaction evidence="6">
        <text>diphosphate + H2O = 2 phosphate + H(+)</text>
        <dbReference type="Rhea" id="RHEA:24576"/>
        <dbReference type="ChEBI" id="CHEBI:15377"/>
        <dbReference type="ChEBI" id="CHEBI:15378"/>
        <dbReference type="ChEBI" id="CHEBI:33019"/>
        <dbReference type="ChEBI" id="CHEBI:43474"/>
        <dbReference type="EC" id="3.6.1.1"/>
    </reaction>
</comment>
<accession>A0A2I6S7U2</accession>
<evidence type="ECO:0000256" key="3">
    <source>
        <dbReference type="ARBA" id="ARBA00022723"/>
    </source>
</evidence>
<comment type="subcellular location">
    <subcellularLocation>
        <location evidence="6">Cytoplasm</location>
    </subcellularLocation>
</comment>
<dbReference type="Proteomes" id="UP000242205">
    <property type="component" value="Chromosome"/>
</dbReference>
<feature type="binding site" evidence="6">
    <location>
        <position position="30"/>
    </location>
    <ligand>
        <name>substrate</name>
    </ligand>
</feature>
<keyword evidence="4 6" id="KW-0378">Hydrolase</keyword>
<dbReference type="HAMAP" id="MF_00209">
    <property type="entry name" value="Inorganic_PPase"/>
    <property type="match status" value="1"/>
</dbReference>
<feature type="binding site" evidence="6">
    <location>
        <position position="44"/>
    </location>
    <ligand>
        <name>substrate</name>
    </ligand>
</feature>
<dbReference type="PROSITE" id="PS00387">
    <property type="entry name" value="PPASE"/>
    <property type="match status" value="1"/>
</dbReference>